<dbReference type="EMBL" id="BKAR01000005">
    <property type="protein sequence ID" value="GEP84081.1"/>
    <property type="molecule type" value="Genomic_DNA"/>
</dbReference>
<sequence length="173" mass="20099">MRAFSYFLFGAVLFYIDSLIALIIPMHIGNKEIVFVPHLLLMYLLILTIYKKPSIAITLAIIFGLTTDLYYGTIYGLNTFGYLLFVVLMNYFFKVYYRDHAMIFLGVWIFTVIFEIYTALIYGLLGLIQFNFIEFILFRLVPTALLNLILLVILFTLTRKLIKKLTSTIDTKA</sequence>
<gene>
    <name evidence="8" type="ORF">SPI02_06660</name>
</gene>
<keyword evidence="3" id="KW-1003">Cell membrane</keyword>
<evidence type="ECO:0000256" key="4">
    <source>
        <dbReference type="ARBA" id="ARBA00022692"/>
    </source>
</evidence>
<evidence type="ECO:0000256" key="5">
    <source>
        <dbReference type="ARBA" id="ARBA00022960"/>
    </source>
</evidence>
<reference evidence="8 9" key="1">
    <citation type="submission" date="2019-07" db="EMBL/GenBank/DDBJ databases">
        <title>Whole genome shotgun sequence of Staphylococcus piscifermentans NBRC 109625.</title>
        <authorList>
            <person name="Hosoyama A."/>
            <person name="Uohara A."/>
            <person name="Ohji S."/>
            <person name="Ichikawa N."/>
        </authorList>
    </citation>
    <scope>NUCLEOTIDE SEQUENCE [LARGE SCALE GENOMIC DNA]</scope>
    <source>
        <strain evidence="8 9">NBRC 109625</strain>
    </source>
</reference>
<proteinExistence type="inferred from homology"/>
<comment type="caution">
    <text evidence="8">The sequence shown here is derived from an EMBL/GenBank/DDBJ whole genome shotgun (WGS) entry which is preliminary data.</text>
</comment>
<keyword evidence="4" id="KW-0812">Transmembrane</keyword>
<keyword evidence="7" id="KW-0472">Membrane</keyword>
<protein>
    <submittedName>
        <fullName evidence="8">Rod shape-determining protein MreD</fullName>
    </submittedName>
</protein>
<evidence type="ECO:0000256" key="6">
    <source>
        <dbReference type="ARBA" id="ARBA00022989"/>
    </source>
</evidence>
<dbReference type="Proteomes" id="UP000321736">
    <property type="component" value="Unassembled WGS sequence"/>
</dbReference>
<organism evidence="8 9">
    <name type="scientific">Staphylococcus piscifermentans</name>
    <dbReference type="NCBI Taxonomy" id="70258"/>
    <lineage>
        <taxon>Bacteria</taxon>
        <taxon>Bacillati</taxon>
        <taxon>Bacillota</taxon>
        <taxon>Bacilli</taxon>
        <taxon>Bacillales</taxon>
        <taxon>Staphylococcaceae</taxon>
        <taxon>Staphylococcus</taxon>
    </lineage>
</organism>
<comment type="subcellular location">
    <subcellularLocation>
        <location evidence="1">Cell membrane</location>
        <topology evidence="1">Multi-pass membrane protein</topology>
    </subcellularLocation>
</comment>
<dbReference type="AlphaFoldDB" id="A0A239U0F4"/>
<keyword evidence="6" id="KW-1133">Transmembrane helix</keyword>
<evidence type="ECO:0000256" key="2">
    <source>
        <dbReference type="ARBA" id="ARBA00007776"/>
    </source>
</evidence>
<dbReference type="NCBIfam" id="TIGR03426">
    <property type="entry name" value="shape_MreD"/>
    <property type="match status" value="1"/>
</dbReference>
<dbReference type="RefSeq" id="WP_095104867.1">
    <property type="nucleotide sequence ID" value="NZ_BKAR01000005.1"/>
</dbReference>
<evidence type="ECO:0000256" key="7">
    <source>
        <dbReference type="ARBA" id="ARBA00023136"/>
    </source>
</evidence>
<evidence type="ECO:0000313" key="9">
    <source>
        <dbReference type="Proteomes" id="UP000321736"/>
    </source>
</evidence>
<dbReference type="InterPro" id="IPR007227">
    <property type="entry name" value="Cell_shape_determining_MreD"/>
</dbReference>
<evidence type="ECO:0000256" key="1">
    <source>
        <dbReference type="ARBA" id="ARBA00004651"/>
    </source>
</evidence>
<comment type="similarity">
    <text evidence="2">Belongs to the MreD family.</text>
</comment>
<dbReference type="GO" id="GO:0005886">
    <property type="term" value="C:plasma membrane"/>
    <property type="evidence" value="ECO:0007669"/>
    <property type="project" value="UniProtKB-SubCell"/>
</dbReference>
<dbReference type="Pfam" id="PF04093">
    <property type="entry name" value="MreD"/>
    <property type="match status" value="1"/>
</dbReference>
<dbReference type="OrthoDB" id="2418071at2"/>
<evidence type="ECO:0000313" key="8">
    <source>
        <dbReference type="EMBL" id="GEP84081.1"/>
    </source>
</evidence>
<name>A0A239U0F4_9STAP</name>
<keyword evidence="9" id="KW-1185">Reference proteome</keyword>
<evidence type="ECO:0000256" key="3">
    <source>
        <dbReference type="ARBA" id="ARBA00022475"/>
    </source>
</evidence>
<keyword evidence="5" id="KW-0133">Cell shape</keyword>
<dbReference type="GO" id="GO:0008360">
    <property type="term" value="P:regulation of cell shape"/>
    <property type="evidence" value="ECO:0007669"/>
    <property type="project" value="UniProtKB-KW"/>
</dbReference>
<accession>A0A239U0F4</accession>